<reference evidence="4" key="1">
    <citation type="submission" date="2020-10" db="EMBL/GenBank/DDBJ databases">
        <authorList>
            <person name="Lu T."/>
            <person name="Wang Q."/>
            <person name="Han X."/>
        </authorList>
    </citation>
    <scope>NUCLEOTIDE SEQUENCE</scope>
    <source>
        <strain evidence="4">WQ 366</strain>
    </source>
</reference>
<feature type="domain" description="Glyceraldehyde 3-phosphate dehydrogenase NAD(P) binding" evidence="3">
    <location>
        <begin position="121"/>
        <end position="283"/>
    </location>
</feature>
<dbReference type="SUPFAM" id="SSF55347">
    <property type="entry name" value="Glyceraldehyde-3-phosphate dehydrogenase-like, C-terminal domain"/>
    <property type="match status" value="1"/>
</dbReference>
<keyword evidence="5" id="KW-1185">Reference proteome</keyword>
<dbReference type="EC" id="1.2.1.12" evidence="4"/>
<dbReference type="SMART" id="SM00846">
    <property type="entry name" value="Gp_dh_N"/>
    <property type="match status" value="1"/>
</dbReference>
<dbReference type="InterPro" id="IPR020831">
    <property type="entry name" value="GlycerAld/Erythrose_P_DH"/>
</dbReference>
<comment type="caution">
    <text evidence="4">The sequence shown here is derived from an EMBL/GenBank/DDBJ whole genome shotgun (WGS) entry which is preliminary data.</text>
</comment>
<evidence type="ECO:0000313" key="4">
    <source>
        <dbReference type="EMBL" id="MCA5006283.1"/>
    </source>
</evidence>
<dbReference type="InterPro" id="IPR020830">
    <property type="entry name" value="GlycerAld_3-P_DH_AS"/>
</dbReference>
<dbReference type="GO" id="GO:0004365">
    <property type="term" value="F:glyceraldehyde-3-phosphate dehydrogenase (NAD+) (phosphorylating) activity"/>
    <property type="evidence" value="ECO:0007669"/>
    <property type="project" value="UniProtKB-EC"/>
</dbReference>
<comment type="similarity">
    <text evidence="2">Belongs to the glyceraldehyde-3-phosphate dehydrogenase family.</text>
</comment>
<dbReference type="RefSeq" id="WP_225554642.1">
    <property type="nucleotide sequence ID" value="NZ_JADEYP010000030.1"/>
</dbReference>
<dbReference type="Gene3D" id="3.30.360.10">
    <property type="entry name" value="Dihydrodipicolinate Reductase, domain 2"/>
    <property type="match status" value="1"/>
</dbReference>
<dbReference type="PANTHER" id="PTHR43454">
    <property type="entry name" value="GLYCERALDEHYDE-3-PHOSPHATE DEHYDROGENASE"/>
    <property type="match status" value="1"/>
</dbReference>
<dbReference type="EMBL" id="JADEYP010000030">
    <property type="protein sequence ID" value="MCA5006283.1"/>
    <property type="molecule type" value="Genomic_DNA"/>
</dbReference>
<evidence type="ECO:0000259" key="3">
    <source>
        <dbReference type="SMART" id="SM00846"/>
    </source>
</evidence>
<dbReference type="InterPro" id="IPR020829">
    <property type="entry name" value="GlycerAld_3-P_DH_cat"/>
</dbReference>
<dbReference type="Gene3D" id="3.40.50.720">
    <property type="entry name" value="NAD(P)-binding Rossmann-like Domain"/>
    <property type="match status" value="1"/>
</dbReference>
<dbReference type="InterPro" id="IPR020828">
    <property type="entry name" value="GlycerAld_3-P_DH_NAD(P)-bd"/>
</dbReference>
<dbReference type="PRINTS" id="PR00078">
    <property type="entry name" value="G3PDHDRGNASE"/>
</dbReference>
<evidence type="ECO:0000256" key="2">
    <source>
        <dbReference type="RuleBase" id="RU000397"/>
    </source>
</evidence>
<dbReference type="PANTHER" id="PTHR43454:SF1">
    <property type="entry name" value="GLYCERALDEHYDE 3-PHOSPHATE DEHYDROGENASE NAD(P) BINDING DOMAIN-CONTAINING PROTEIN"/>
    <property type="match status" value="1"/>
</dbReference>
<dbReference type="NCBIfam" id="NF006139">
    <property type="entry name" value="PRK08289.1"/>
    <property type="match status" value="1"/>
</dbReference>
<accession>A0ABS7Z7W2</accession>
<name>A0ABS7Z7W2_9SPHI</name>
<evidence type="ECO:0000313" key="5">
    <source>
        <dbReference type="Proteomes" id="UP001165302"/>
    </source>
</evidence>
<gene>
    <name evidence="4" type="ORF">IPZ78_14105</name>
</gene>
<proteinExistence type="inferred from homology"/>
<dbReference type="SUPFAM" id="SSF51735">
    <property type="entry name" value="NAD(P)-binding Rossmann-fold domains"/>
    <property type="match status" value="1"/>
</dbReference>
<organism evidence="4 5">
    <name type="scientific">Sphingobacterium bovistauri</name>
    <dbReference type="NCBI Taxonomy" id="2781959"/>
    <lineage>
        <taxon>Bacteria</taxon>
        <taxon>Pseudomonadati</taxon>
        <taxon>Bacteroidota</taxon>
        <taxon>Sphingobacteriia</taxon>
        <taxon>Sphingobacteriales</taxon>
        <taxon>Sphingobacteriaceae</taxon>
        <taxon>Sphingobacterium</taxon>
    </lineage>
</organism>
<dbReference type="Pfam" id="PF02800">
    <property type="entry name" value="Gp_dh_C"/>
    <property type="match status" value="1"/>
</dbReference>
<protein>
    <submittedName>
        <fullName evidence="4">Glyceraldehyde-3-phosphate dehydrogenase</fullName>
        <ecNumber evidence="4">1.2.1.12</ecNumber>
    </submittedName>
</protein>
<dbReference type="Proteomes" id="UP001165302">
    <property type="component" value="Unassembled WGS sequence"/>
</dbReference>
<keyword evidence="1 4" id="KW-0560">Oxidoreductase</keyword>
<dbReference type="InterPro" id="IPR036291">
    <property type="entry name" value="NAD(P)-bd_dom_sf"/>
</dbReference>
<evidence type="ECO:0000256" key="1">
    <source>
        <dbReference type="ARBA" id="ARBA00023002"/>
    </source>
</evidence>
<sequence>MLTDCLNQFEKQREECLTITLLANSLWKDRKVLCLYHGYSLVDEKVDHLLNFHRQSVAELTAYKLHSILAILKDLVCLPELPAVIDVGLLKDSFDESQSINKESLIAKLWAIHLQHSSVVKDVVLYGFGRIGRILAREFCSDPALKVQLSLRAVVTRDPVNLSTLQKRASLLAKDSIHGPFKGRIDIDEQSHSLIINGIPVRFISAQDPSEVNYPDYGIDNALLIDNTGKYRDKKSLTNHLPSGGIAKVIVTAPAKDIPNVVFGVNHTDGIKLDQQLFSTASCTTNAIAPVLQVLDKQYGIAKAHIETIHAYTNDQNLVDNMHAKARRGRAAALNMVITETGAGAAVAKIIPKLKDKITANAIRVPIANGSLAILVVELYKKTSMTAIHQLIMSFALKPAKHKQIDLSFDEDLVSSDVVGNPAAGIIDATATSLSADGHTLTLYVWYDNEYGYSMQVLGFAGYLAKDHMEVNAANEVGFEVVDLLEVYN</sequence>
<dbReference type="Pfam" id="PF00044">
    <property type="entry name" value="Gp_dh_N"/>
    <property type="match status" value="1"/>
</dbReference>
<dbReference type="PROSITE" id="PS00071">
    <property type="entry name" value="GAPDH"/>
    <property type="match status" value="1"/>
</dbReference>